<name>A0A3S3UC47_9RHOB</name>
<keyword evidence="5 12" id="KW-0378">Hydrolase</keyword>
<keyword evidence="8 12" id="KW-0067">ATP-binding</keyword>
<dbReference type="Pfam" id="PF00270">
    <property type="entry name" value="DEAD"/>
    <property type="match status" value="1"/>
</dbReference>
<feature type="domain" description="Helicase ATP-binding" evidence="14">
    <location>
        <begin position="192"/>
        <end position="358"/>
    </location>
</feature>
<feature type="binding site" evidence="12">
    <location>
        <position position="419"/>
    </location>
    <ligand>
        <name>Zn(2+)</name>
        <dbReference type="ChEBI" id="CHEBI:29105"/>
        <label>1</label>
    </ligand>
</feature>
<evidence type="ECO:0000256" key="2">
    <source>
        <dbReference type="ARBA" id="ARBA00022705"/>
    </source>
</evidence>
<comment type="catalytic activity">
    <reaction evidence="12">
        <text>Couples ATP hydrolysis with the unwinding of duplex DNA by translocating in the 3'-5' direction.</text>
        <dbReference type="EC" id="5.6.2.4"/>
    </reaction>
</comment>
<evidence type="ECO:0000256" key="6">
    <source>
        <dbReference type="ARBA" id="ARBA00022806"/>
    </source>
</evidence>
<gene>
    <name evidence="12" type="primary">priA</name>
    <name evidence="15" type="ORF">EP867_10180</name>
</gene>
<comment type="caution">
    <text evidence="15">The sequence shown here is derived from an EMBL/GenBank/DDBJ whole genome shotgun (WGS) entry which is preliminary data.</text>
</comment>
<evidence type="ECO:0000256" key="1">
    <source>
        <dbReference type="ARBA" id="ARBA00022515"/>
    </source>
</evidence>
<dbReference type="GO" id="GO:0006269">
    <property type="term" value="P:DNA replication, synthesis of primer"/>
    <property type="evidence" value="ECO:0007669"/>
    <property type="project" value="UniProtKB-KW"/>
</dbReference>
<dbReference type="EMBL" id="SBLC01000012">
    <property type="protein sequence ID" value="RWY41126.1"/>
    <property type="molecule type" value="Genomic_DNA"/>
</dbReference>
<dbReference type="EC" id="5.6.2.4" evidence="12"/>
<keyword evidence="16" id="KW-1185">Reference proteome</keyword>
<feature type="binding site" evidence="12">
    <location>
        <position position="446"/>
    </location>
    <ligand>
        <name>Zn(2+)</name>
        <dbReference type="ChEBI" id="CHEBI:29105"/>
        <label>2</label>
    </ligand>
</feature>
<comment type="function">
    <text evidence="12">Initiates the restart of stalled replication forks, which reloads the replicative helicase on sites other than the origin of replication. Recognizes and binds to abandoned replication forks and remodels them to uncover a helicase loading site. Promotes assembly of the primosome at these replication forks.</text>
</comment>
<dbReference type="InterPro" id="IPR001650">
    <property type="entry name" value="Helicase_C-like"/>
</dbReference>
<dbReference type="InterPro" id="IPR005259">
    <property type="entry name" value="PriA"/>
</dbReference>
<keyword evidence="1 12" id="KW-0639">Primosome</keyword>
<keyword evidence="3 12" id="KW-0479">Metal-binding</keyword>
<proteinExistence type="inferred from homology"/>
<dbReference type="GO" id="GO:0008270">
    <property type="term" value="F:zinc ion binding"/>
    <property type="evidence" value="ECO:0007669"/>
    <property type="project" value="UniProtKB-UniRule"/>
</dbReference>
<dbReference type="GO" id="GO:0016887">
    <property type="term" value="F:ATP hydrolysis activity"/>
    <property type="evidence" value="ECO:0007669"/>
    <property type="project" value="RHEA"/>
</dbReference>
<organism evidence="15 16">
    <name type="scientific">Falsigemmobacter intermedius</name>
    <dbReference type="NCBI Taxonomy" id="1553448"/>
    <lineage>
        <taxon>Bacteria</taxon>
        <taxon>Pseudomonadati</taxon>
        <taxon>Pseudomonadota</taxon>
        <taxon>Alphaproteobacteria</taxon>
        <taxon>Rhodobacterales</taxon>
        <taxon>Paracoccaceae</taxon>
        <taxon>Falsigemmobacter</taxon>
    </lineage>
</organism>
<sequence>MPLRPLDYKAPEGGVRPGAFVEVPLGPRRVKGVVWGPGAGDFPLEKLKAISAVLDAPPLPRDLRDFLERAAAYTLTPLPLMVRLATRVPGLGDPPQMRRLLRATGQRPEKLTEARARVLDALEEFGGAALPLADLTRAAGVGSSVVKGLISMGAIREEEVAKDAPYPRLDPARPGRPLSGDQAAAAESLRQGLRSGSYGTTMLKGVTGSGKTEVYLEAVAECLAMGKQALVLLPEIALTADFMARVEARFGARPGEWHSGMTTTERRRLWKMCAEGGVGMVAGARSALFLPFQNLGLIVVDEEHDTSYKQEDGVYYSARDMAVLRASMGGARVVLASATPSLETWVNAHEGRYGRIDLLSRFGTAELPEMRAVDLRKSGLPSGKWIAPEVADAIQGRLQAGEQSLLFMNRRGYAPVTICRACGNQIACNHCDARMVEHRYLGKLVCHQCGDSRPVPPECPSCHVEGKLVAIGPGVERMAEEAQALFPEAKVKILSSDLYTSSRALKADIEAIAGGEGDIIVGTQIVAKGHNFPLLTLVGVVDADLGLQGSDLRAAERTFQLMRQVAGRAGRTGRRGLALLQTHQPEHPVIRAILSGDEEGFWRTEAEARKLHAMPPYGRLAGIIITANDPQLAFDIGNHLARSARPLQAIGAEVWGPAPAPIARIEGRHRVRLLIKASRRAPLQAALTDWLKGLKLPANARVAVDIDPQSFL</sequence>
<evidence type="ECO:0000256" key="7">
    <source>
        <dbReference type="ARBA" id="ARBA00022833"/>
    </source>
</evidence>
<dbReference type="InterPro" id="IPR027417">
    <property type="entry name" value="P-loop_NTPase"/>
</dbReference>
<dbReference type="NCBIfam" id="NF004070">
    <property type="entry name" value="PRK05580.2-2"/>
    <property type="match status" value="1"/>
</dbReference>
<feature type="binding site" evidence="12">
    <location>
        <position position="449"/>
    </location>
    <ligand>
        <name>Zn(2+)</name>
        <dbReference type="ChEBI" id="CHEBI:29105"/>
        <label>2</label>
    </ligand>
</feature>
<evidence type="ECO:0000256" key="5">
    <source>
        <dbReference type="ARBA" id="ARBA00022801"/>
    </source>
</evidence>
<dbReference type="CDD" id="cd17929">
    <property type="entry name" value="DEXHc_priA"/>
    <property type="match status" value="1"/>
</dbReference>
<comment type="subunit">
    <text evidence="12">Component of the replication restart primosome.</text>
</comment>
<dbReference type="GO" id="GO:0006270">
    <property type="term" value="P:DNA replication initiation"/>
    <property type="evidence" value="ECO:0007669"/>
    <property type="project" value="TreeGrafter"/>
</dbReference>
<keyword evidence="4 12" id="KW-0547">Nucleotide-binding</keyword>
<dbReference type="AlphaFoldDB" id="A0A3S3UC47"/>
<keyword evidence="2 12" id="KW-0235">DNA replication</keyword>
<evidence type="ECO:0000256" key="13">
    <source>
        <dbReference type="SAM" id="MobiDB-lite"/>
    </source>
</evidence>
<evidence type="ECO:0000256" key="8">
    <source>
        <dbReference type="ARBA" id="ARBA00022840"/>
    </source>
</evidence>
<dbReference type="Gene3D" id="3.40.50.300">
    <property type="entry name" value="P-loop containing nucleotide triphosphate hydrolases"/>
    <property type="match status" value="2"/>
</dbReference>
<evidence type="ECO:0000256" key="4">
    <source>
        <dbReference type="ARBA" id="ARBA00022741"/>
    </source>
</evidence>
<dbReference type="GO" id="GO:0003677">
    <property type="term" value="F:DNA binding"/>
    <property type="evidence" value="ECO:0007669"/>
    <property type="project" value="UniProtKB-UniRule"/>
</dbReference>
<comment type="cofactor">
    <cofactor evidence="12">
        <name>Zn(2+)</name>
        <dbReference type="ChEBI" id="CHEBI:29105"/>
    </cofactor>
    <text evidence="12">Binds 2 zinc ions per subunit.</text>
</comment>
<dbReference type="NCBIfam" id="TIGR00595">
    <property type="entry name" value="priA"/>
    <property type="match status" value="1"/>
</dbReference>
<reference evidence="15 16" key="1">
    <citation type="journal article" date="2015" name="Int. J. Syst. Evol. Microbiol.">
        <title>Gemmobacter intermedius sp. nov., isolated from a white stork (Ciconia ciconia).</title>
        <authorList>
            <person name="Kampfer P."/>
            <person name="Jerzak L."/>
            <person name="Wilharm G."/>
            <person name="Golke J."/>
            <person name="Busse H.J."/>
            <person name="Glaeser S.P."/>
        </authorList>
    </citation>
    <scope>NUCLEOTIDE SEQUENCE [LARGE SCALE GENOMIC DNA]</scope>
    <source>
        <strain evidence="15 16">119/4</strain>
    </source>
</reference>
<dbReference type="InterPro" id="IPR014001">
    <property type="entry name" value="Helicase_ATP-bd"/>
</dbReference>
<evidence type="ECO:0000256" key="11">
    <source>
        <dbReference type="ARBA" id="ARBA00048988"/>
    </source>
</evidence>
<dbReference type="SMART" id="SM00490">
    <property type="entry name" value="HELICc"/>
    <property type="match status" value="1"/>
</dbReference>
<dbReference type="InterPro" id="IPR042115">
    <property type="entry name" value="PriA_3primeBD_sf"/>
</dbReference>
<dbReference type="GO" id="GO:0006310">
    <property type="term" value="P:DNA recombination"/>
    <property type="evidence" value="ECO:0007669"/>
    <property type="project" value="InterPro"/>
</dbReference>
<dbReference type="PANTHER" id="PTHR30580:SF0">
    <property type="entry name" value="PRIMOSOMAL PROTEIN N"/>
    <property type="match status" value="1"/>
</dbReference>
<evidence type="ECO:0000256" key="3">
    <source>
        <dbReference type="ARBA" id="ARBA00022723"/>
    </source>
</evidence>
<evidence type="ECO:0000259" key="14">
    <source>
        <dbReference type="PROSITE" id="PS51192"/>
    </source>
</evidence>
<feature type="binding site" evidence="12">
    <location>
        <position position="428"/>
    </location>
    <ligand>
        <name>Zn(2+)</name>
        <dbReference type="ChEBI" id="CHEBI:29105"/>
        <label>2</label>
    </ligand>
</feature>
<keyword evidence="6 12" id="KW-0347">Helicase</keyword>
<evidence type="ECO:0000313" key="16">
    <source>
        <dbReference type="Proteomes" id="UP000287168"/>
    </source>
</evidence>
<keyword evidence="9 12" id="KW-0238">DNA-binding</keyword>
<evidence type="ECO:0000256" key="10">
    <source>
        <dbReference type="ARBA" id="ARBA00023235"/>
    </source>
</evidence>
<dbReference type="Pfam" id="PF18319">
    <property type="entry name" value="Zn_ribbon_PriA"/>
    <property type="match status" value="1"/>
</dbReference>
<feature type="binding site" evidence="12">
    <location>
        <position position="422"/>
    </location>
    <ligand>
        <name>Zn(2+)</name>
        <dbReference type="ChEBI" id="CHEBI:29105"/>
        <label>1</label>
    </ligand>
</feature>
<dbReference type="GO" id="GO:0006302">
    <property type="term" value="P:double-strand break repair"/>
    <property type="evidence" value="ECO:0007669"/>
    <property type="project" value="InterPro"/>
</dbReference>
<dbReference type="InterPro" id="IPR041236">
    <property type="entry name" value="PriA_C"/>
</dbReference>
<dbReference type="PANTHER" id="PTHR30580">
    <property type="entry name" value="PRIMOSOMAL PROTEIN N"/>
    <property type="match status" value="1"/>
</dbReference>
<accession>A0A3S3UC47</accession>
<dbReference type="GO" id="GO:1990077">
    <property type="term" value="C:primosome complex"/>
    <property type="evidence" value="ECO:0007669"/>
    <property type="project" value="UniProtKB-UniRule"/>
</dbReference>
<evidence type="ECO:0000313" key="15">
    <source>
        <dbReference type="EMBL" id="RWY41126.1"/>
    </source>
</evidence>
<dbReference type="InterPro" id="IPR011545">
    <property type="entry name" value="DEAD/DEAH_box_helicase_dom"/>
</dbReference>
<feature type="binding site" evidence="12">
    <location>
        <position position="459"/>
    </location>
    <ligand>
        <name>Zn(2+)</name>
        <dbReference type="ChEBI" id="CHEBI:29105"/>
        <label>1</label>
    </ligand>
</feature>
<dbReference type="Proteomes" id="UP000287168">
    <property type="component" value="Unassembled WGS sequence"/>
</dbReference>
<dbReference type="Pfam" id="PF17764">
    <property type="entry name" value="PriA_3primeBD"/>
    <property type="match status" value="1"/>
</dbReference>
<dbReference type="HAMAP" id="MF_00983">
    <property type="entry name" value="PriA"/>
    <property type="match status" value="1"/>
</dbReference>
<feature type="binding site" evidence="12">
    <location>
        <position position="462"/>
    </location>
    <ligand>
        <name>Zn(2+)</name>
        <dbReference type="ChEBI" id="CHEBI:29105"/>
        <label>1</label>
    </ligand>
</feature>
<dbReference type="GO" id="GO:0043138">
    <property type="term" value="F:3'-5' DNA helicase activity"/>
    <property type="evidence" value="ECO:0007669"/>
    <property type="project" value="UniProtKB-EC"/>
</dbReference>
<comment type="similarity">
    <text evidence="12">Belongs to the helicase family. PriA subfamily.</text>
</comment>
<dbReference type="InterPro" id="IPR040498">
    <property type="entry name" value="PriA_CRR"/>
</dbReference>
<feature type="region of interest" description="Disordered" evidence="13">
    <location>
        <begin position="165"/>
        <end position="186"/>
    </location>
</feature>
<feature type="binding site" evidence="12">
    <location>
        <position position="431"/>
    </location>
    <ligand>
        <name>Zn(2+)</name>
        <dbReference type="ChEBI" id="CHEBI:29105"/>
        <label>2</label>
    </ligand>
</feature>
<dbReference type="FunFam" id="3.40.50.300:FF:000489">
    <property type="entry name" value="Primosome assembly protein PriA"/>
    <property type="match status" value="1"/>
</dbReference>
<dbReference type="PROSITE" id="PS51192">
    <property type="entry name" value="HELICASE_ATP_BIND_1"/>
    <property type="match status" value="1"/>
</dbReference>
<dbReference type="Pfam" id="PF18074">
    <property type="entry name" value="PriA_C"/>
    <property type="match status" value="1"/>
</dbReference>
<dbReference type="Gene3D" id="3.40.1440.60">
    <property type="entry name" value="PriA, 3(prime) DNA-binding domain"/>
    <property type="match status" value="1"/>
</dbReference>
<keyword evidence="10 12" id="KW-0413">Isomerase</keyword>
<protein>
    <recommendedName>
        <fullName evidence="12">Replication restart protein PriA</fullName>
    </recommendedName>
    <alternativeName>
        <fullName evidence="12">ATP-dependent DNA helicase PriA</fullName>
        <ecNumber evidence="12">5.6.2.4</ecNumber>
    </alternativeName>
    <alternativeName>
        <fullName evidence="12">DNA 3'-5' helicase PriA</fullName>
    </alternativeName>
</protein>
<dbReference type="GO" id="GO:0005524">
    <property type="term" value="F:ATP binding"/>
    <property type="evidence" value="ECO:0007669"/>
    <property type="project" value="UniProtKB-UniRule"/>
</dbReference>
<dbReference type="InterPro" id="IPR041222">
    <property type="entry name" value="PriA_3primeBD"/>
</dbReference>
<evidence type="ECO:0000256" key="9">
    <source>
        <dbReference type="ARBA" id="ARBA00023125"/>
    </source>
</evidence>
<dbReference type="OrthoDB" id="9759544at2"/>
<dbReference type="SUPFAM" id="SSF52540">
    <property type="entry name" value="P-loop containing nucleoside triphosphate hydrolases"/>
    <property type="match status" value="2"/>
</dbReference>
<comment type="catalytic activity">
    <reaction evidence="11 12">
        <text>ATP + H2O = ADP + phosphate + H(+)</text>
        <dbReference type="Rhea" id="RHEA:13065"/>
        <dbReference type="ChEBI" id="CHEBI:15377"/>
        <dbReference type="ChEBI" id="CHEBI:15378"/>
        <dbReference type="ChEBI" id="CHEBI:30616"/>
        <dbReference type="ChEBI" id="CHEBI:43474"/>
        <dbReference type="ChEBI" id="CHEBI:456216"/>
        <dbReference type="EC" id="5.6.2.4"/>
    </reaction>
</comment>
<evidence type="ECO:0000256" key="12">
    <source>
        <dbReference type="HAMAP-Rule" id="MF_00983"/>
    </source>
</evidence>
<dbReference type="SMART" id="SM00487">
    <property type="entry name" value="DEXDc"/>
    <property type="match status" value="1"/>
</dbReference>
<keyword evidence="7 12" id="KW-0862">Zinc</keyword>